<dbReference type="AlphaFoldDB" id="A7HJH6"/>
<dbReference type="PANTHER" id="PTHR43776">
    <property type="entry name" value="TRANSPORT ATP-BINDING PROTEIN"/>
    <property type="match status" value="1"/>
</dbReference>
<dbReference type="PANTHER" id="PTHR43776:SF8">
    <property type="entry name" value="ABC TRANSPORTER, ATP-BINDING PROTEIN"/>
    <property type="match status" value="1"/>
</dbReference>
<evidence type="ECO:0000259" key="4">
    <source>
        <dbReference type="PROSITE" id="PS50893"/>
    </source>
</evidence>
<dbReference type="InterPro" id="IPR027417">
    <property type="entry name" value="P-loop_NTPase"/>
</dbReference>
<protein>
    <submittedName>
        <fullName evidence="5">Oligopeptide/dipeptide ABC transporter, ATPase subunit</fullName>
    </submittedName>
</protein>
<evidence type="ECO:0000313" key="5">
    <source>
        <dbReference type="EMBL" id="ABS60059.1"/>
    </source>
</evidence>
<feature type="domain" description="ABC transporter" evidence="4">
    <location>
        <begin position="26"/>
        <end position="329"/>
    </location>
</feature>
<dbReference type="GO" id="GO:0015833">
    <property type="term" value="P:peptide transport"/>
    <property type="evidence" value="ECO:0007669"/>
    <property type="project" value="InterPro"/>
</dbReference>
<dbReference type="SMART" id="SM00382">
    <property type="entry name" value="AAA"/>
    <property type="match status" value="1"/>
</dbReference>
<proteinExistence type="predicted"/>
<dbReference type="Gene3D" id="3.40.50.300">
    <property type="entry name" value="P-loop containing nucleotide triphosphate hydrolases"/>
    <property type="match status" value="1"/>
</dbReference>
<dbReference type="RefSeq" id="WP_011993382.1">
    <property type="nucleotide sequence ID" value="NC_009718.1"/>
</dbReference>
<evidence type="ECO:0000256" key="2">
    <source>
        <dbReference type="ARBA" id="ARBA00022741"/>
    </source>
</evidence>
<dbReference type="PROSITE" id="PS00211">
    <property type="entry name" value="ABC_TRANSPORTER_1"/>
    <property type="match status" value="1"/>
</dbReference>
<dbReference type="Pfam" id="PF08352">
    <property type="entry name" value="oligo_HPY"/>
    <property type="match status" value="1"/>
</dbReference>
<evidence type="ECO:0000256" key="3">
    <source>
        <dbReference type="ARBA" id="ARBA00022840"/>
    </source>
</evidence>
<dbReference type="InterPro" id="IPR013563">
    <property type="entry name" value="Oligopep_ABC_C"/>
</dbReference>
<evidence type="ECO:0000313" key="6">
    <source>
        <dbReference type="Proteomes" id="UP000002415"/>
    </source>
</evidence>
<dbReference type="STRING" id="381764.Fnod_0192"/>
<dbReference type="Pfam" id="PF00005">
    <property type="entry name" value="ABC_tran"/>
    <property type="match status" value="2"/>
</dbReference>
<dbReference type="InterPro" id="IPR003439">
    <property type="entry name" value="ABC_transporter-like_ATP-bd"/>
</dbReference>
<dbReference type="NCBIfam" id="TIGR01727">
    <property type="entry name" value="oligo_HPY"/>
    <property type="match status" value="1"/>
</dbReference>
<keyword evidence="1" id="KW-0813">Transport</keyword>
<dbReference type="GO" id="GO:0016887">
    <property type="term" value="F:ATP hydrolysis activity"/>
    <property type="evidence" value="ECO:0007669"/>
    <property type="project" value="InterPro"/>
</dbReference>
<keyword evidence="3" id="KW-0067">ATP-binding</keyword>
<reference evidence="5 6" key="2">
    <citation type="journal article" date="2009" name="Proc. Natl. Acad. Sci. U.S.A.">
        <title>On the chimeric nature, thermophilic origin, and phylogenetic placement of the Thermotogales.</title>
        <authorList>
            <person name="Zhaxybayeva O."/>
            <person name="Swithers K.S."/>
            <person name="Lapierre P."/>
            <person name="Fournier G.P."/>
            <person name="Bickhart D.M."/>
            <person name="DeBoy R.T."/>
            <person name="Nelson K.E."/>
            <person name="Nesbo C.L."/>
            <person name="Doolittle W.F."/>
            <person name="Gogarten J.P."/>
            <person name="Noll K.M."/>
        </authorList>
    </citation>
    <scope>NUCLEOTIDE SEQUENCE [LARGE SCALE GENOMIC DNA]</scope>
    <source>
        <strain evidence="6">ATCC 35602 / DSM 5306 / Rt17-B1</strain>
    </source>
</reference>
<dbReference type="PROSITE" id="PS50893">
    <property type="entry name" value="ABC_TRANSPORTER_2"/>
    <property type="match status" value="1"/>
</dbReference>
<keyword evidence="2" id="KW-0547">Nucleotide-binding</keyword>
<dbReference type="eggNOG" id="COG4608">
    <property type="taxonomic scope" value="Bacteria"/>
</dbReference>
<evidence type="ECO:0000256" key="1">
    <source>
        <dbReference type="ARBA" id="ARBA00022448"/>
    </source>
</evidence>
<dbReference type="InterPro" id="IPR017871">
    <property type="entry name" value="ABC_transporter-like_CS"/>
</dbReference>
<reference evidence="5 6" key="1">
    <citation type="submission" date="2007-07" db="EMBL/GenBank/DDBJ databases">
        <title>Complete sequence of Fervidobacterium nodosum Rt17-B1.</title>
        <authorList>
            <consortium name="US DOE Joint Genome Institute"/>
            <person name="Copeland A."/>
            <person name="Lucas S."/>
            <person name="Lapidus A."/>
            <person name="Barry K."/>
            <person name="Glavina del Rio T."/>
            <person name="Dalin E."/>
            <person name="Tice H."/>
            <person name="Pitluck S."/>
            <person name="Saunders E."/>
            <person name="Brettin T."/>
            <person name="Bruce D."/>
            <person name="Detter J.C."/>
            <person name="Han C."/>
            <person name="Schmutz J."/>
            <person name="Larimer F."/>
            <person name="Land M."/>
            <person name="Hauser L."/>
            <person name="Kyrpides N."/>
            <person name="Mikhailova N."/>
            <person name="Nelson K."/>
            <person name="Gogarten J.P."/>
            <person name="Noll K."/>
            <person name="Richardson P."/>
        </authorList>
    </citation>
    <scope>NUCLEOTIDE SEQUENCE [LARGE SCALE GENOMIC DNA]</scope>
    <source>
        <strain evidence="6">ATCC 35602 / DSM 5306 / Rt17-B1</strain>
    </source>
</reference>
<dbReference type="KEGG" id="fno:Fnod_0192"/>
<dbReference type="Proteomes" id="UP000002415">
    <property type="component" value="Chromosome"/>
</dbReference>
<accession>A7HJH6</accession>
<dbReference type="CDD" id="cd03257">
    <property type="entry name" value="ABC_NikE_OppD_transporters"/>
    <property type="match status" value="1"/>
</dbReference>
<dbReference type="GO" id="GO:0055085">
    <property type="term" value="P:transmembrane transport"/>
    <property type="evidence" value="ECO:0007669"/>
    <property type="project" value="UniProtKB-ARBA"/>
</dbReference>
<dbReference type="OrthoDB" id="41661at2"/>
<dbReference type="SUPFAM" id="SSF52540">
    <property type="entry name" value="P-loop containing nucleoside triphosphate hydrolases"/>
    <property type="match status" value="1"/>
</dbReference>
<dbReference type="GO" id="GO:0005524">
    <property type="term" value="F:ATP binding"/>
    <property type="evidence" value="ECO:0007669"/>
    <property type="project" value="UniProtKB-KW"/>
</dbReference>
<keyword evidence="6" id="KW-1185">Reference proteome</keyword>
<sequence>MSENKITQAVQNTNFQNQDEQKEVILRIDNLVKHFPIKAGVFKRIVAWVKAVDGVSFEVYKGETVGLVGESGCGKTTVGMTLLRLYEPTSGRIIVNGEDTTHYFLPSWKAKRYVQKTYIEKFRNSGFTPKDDVDTKYFKIFKEKGEEGLIKYLVDDLEEKRLQFRRDIQIVFQDPYSSLDPRMRIKNILAEGPLAHKMITKSQAIDKVGKALEEVGIHPTHMYRFPHEFSGGQRQRIGIARALLMNPKLIIADEAVAALDVSIRSQVINLMMDLQKEHNLTYLFISHDLSLIKYISSRVVVMYLGKVVETARKKDLFDEPLHPYTKALMSAIPVPNPEFKKQRIILQGDVPSPVNPPSGCPFHPRCPVAKPICSKEKPELREIKPEHFVACHFPGSL</sequence>
<name>A7HJH6_FERNB</name>
<dbReference type="HOGENOM" id="CLU_000604_1_23_0"/>
<gene>
    <name evidence="5" type="ordered locus">Fnod_0192</name>
</gene>
<dbReference type="EMBL" id="CP000771">
    <property type="protein sequence ID" value="ABS60059.1"/>
    <property type="molecule type" value="Genomic_DNA"/>
</dbReference>
<dbReference type="InterPro" id="IPR050319">
    <property type="entry name" value="ABC_transp_ATP-bind"/>
</dbReference>
<dbReference type="InterPro" id="IPR003593">
    <property type="entry name" value="AAA+_ATPase"/>
</dbReference>
<organism evidence="5 6">
    <name type="scientific">Fervidobacterium nodosum (strain ATCC 35602 / DSM 5306 / Rt17-B1)</name>
    <dbReference type="NCBI Taxonomy" id="381764"/>
    <lineage>
        <taxon>Bacteria</taxon>
        <taxon>Thermotogati</taxon>
        <taxon>Thermotogota</taxon>
        <taxon>Thermotogae</taxon>
        <taxon>Thermotogales</taxon>
        <taxon>Fervidobacteriaceae</taxon>
        <taxon>Fervidobacterium</taxon>
    </lineage>
</organism>